<proteinExistence type="inferred from homology"/>
<gene>
    <name evidence="9" type="ORF">J2Z35_001706</name>
</gene>
<dbReference type="EMBL" id="JAGGLI010000018">
    <property type="protein sequence ID" value="MBP2027908.1"/>
    <property type="molecule type" value="Genomic_DNA"/>
</dbReference>
<evidence type="ECO:0000256" key="7">
    <source>
        <dbReference type="ARBA" id="ARBA00024701"/>
    </source>
</evidence>
<evidence type="ECO:0000256" key="1">
    <source>
        <dbReference type="ARBA" id="ARBA00007788"/>
    </source>
</evidence>
<name>A0ABS4KJH5_9FIRM</name>
<comment type="similarity">
    <text evidence="1">Belongs to the sigma-70 factor family.</text>
</comment>
<evidence type="ECO:0000256" key="6">
    <source>
        <dbReference type="ARBA" id="ARBA00023163"/>
    </source>
</evidence>
<evidence type="ECO:0000256" key="5">
    <source>
        <dbReference type="ARBA" id="ARBA00023125"/>
    </source>
</evidence>
<dbReference type="Pfam" id="PF04542">
    <property type="entry name" value="Sigma70_r2"/>
    <property type="match status" value="1"/>
</dbReference>
<dbReference type="PANTHER" id="PTHR30385">
    <property type="entry name" value="SIGMA FACTOR F FLAGELLAR"/>
    <property type="match status" value="1"/>
</dbReference>
<dbReference type="InterPro" id="IPR000943">
    <property type="entry name" value="RNA_pol_sigma70"/>
</dbReference>
<reference evidence="9 10" key="1">
    <citation type="submission" date="2021-03" db="EMBL/GenBank/DDBJ databases">
        <title>Genomic Encyclopedia of Type Strains, Phase IV (KMG-IV): sequencing the most valuable type-strain genomes for metagenomic binning, comparative biology and taxonomic classification.</title>
        <authorList>
            <person name="Goeker M."/>
        </authorList>
    </citation>
    <scope>NUCLEOTIDE SEQUENCE [LARGE SCALE GENOMIC DNA]</scope>
    <source>
        <strain evidence="9 10">DSM 27512</strain>
    </source>
</reference>
<dbReference type="PROSITE" id="PS00715">
    <property type="entry name" value="SIGMA70_1"/>
    <property type="match status" value="1"/>
</dbReference>
<keyword evidence="3" id="KW-0805">Transcription regulation</keyword>
<evidence type="ECO:0000313" key="10">
    <source>
        <dbReference type="Proteomes" id="UP001314903"/>
    </source>
</evidence>
<organism evidence="9 10">
    <name type="scientific">Acetoanaerobium pronyense</name>
    <dbReference type="NCBI Taxonomy" id="1482736"/>
    <lineage>
        <taxon>Bacteria</taxon>
        <taxon>Bacillati</taxon>
        <taxon>Bacillota</taxon>
        <taxon>Clostridia</taxon>
        <taxon>Peptostreptococcales</taxon>
        <taxon>Filifactoraceae</taxon>
        <taxon>Acetoanaerobium</taxon>
    </lineage>
</organism>
<keyword evidence="6" id="KW-0804">Transcription</keyword>
<accession>A0ABS4KJH5</accession>
<protein>
    <recommendedName>
        <fullName evidence="2">RNA polymerase sigma factor SigS</fullName>
    </recommendedName>
</protein>
<dbReference type="PANTHER" id="PTHR30385:SF1">
    <property type="entry name" value="RNA POLYMERASE SIGMA-H FACTOR"/>
    <property type="match status" value="1"/>
</dbReference>
<evidence type="ECO:0000256" key="3">
    <source>
        <dbReference type="ARBA" id="ARBA00023015"/>
    </source>
</evidence>
<keyword evidence="5" id="KW-0238">DNA-binding</keyword>
<dbReference type="NCBIfam" id="TIGR02937">
    <property type="entry name" value="sigma70-ECF"/>
    <property type="match status" value="1"/>
</dbReference>
<dbReference type="RefSeq" id="WP_330623415.1">
    <property type="nucleotide sequence ID" value="NZ_JAGGLI010000018.1"/>
</dbReference>
<dbReference type="PIRSF" id="PIRSF002939">
    <property type="entry name" value="RNA_polymerase_sigma-H_factor"/>
    <property type="match status" value="1"/>
</dbReference>
<evidence type="ECO:0000256" key="4">
    <source>
        <dbReference type="ARBA" id="ARBA00023082"/>
    </source>
</evidence>
<dbReference type="InterPro" id="IPR016371">
    <property type="entry name" value="RNA_pol_sigma-H_factor"/>
</dbReference>
<sequence>MDFFEQQKMFSLKEKEKKTYDFQEDEVDDDIVFKAKDGDEESLDKIMRKYKNFVRSKAKSYFIVGADKEDLLQEGMIGLYKAVRDYDYEKTCSFKVFADLCVTRQIITAVKTATRQKHIPLNSYISLNKPVYDEESERTLMDLIANSVISDPEQLVISQEEMKVIGAKMKEMLSPFESRVLGLYLKGYSYQQISCKIEKHVKSVDNALQRIKRKFEKFLEERDI</sequence>
<comment type="function">
    <text evidence="7">Sigma factors are initiation factors that promote the attachment of RNA polymerase to specific initiation sites and are then released. Sigma-S contributes to the protection against external stress, thus playing a role in cellular fitness and survival.</text>
</comment>
<dbReference type="NCBIfam" id="NF006145">
    <property type="entry name" value="PRK08295.1-2"/>
    <property type="match status" value="1"/>
</dbReference>
<dbReference type="SUPFAM" id="SSF88946">
    <property type="entry name" value="Sigma2 domain of RNA polymerase sigma factors"/>
    <property type="match status" value="1"/>
</dbReference>
<comment type="caution">
    <text evidence="9">The sequence shown here is derived from an EMBL/GenBank/DDBJ whole genome shotgun (WGS) entry which is preliminary data.</text>
</comment>
<keyword evidence="4" id="KW-0731">Sigma factor</keyword>
<dbReference type="InterPro" id="IPR013325">
    <property type="entry name" value="RNA_pol_sigma_r2"/>
</dbReference>
<dbReference type="Pfam" id="PF08281">
    <property type="entry name" value="Sigma70_r4_2"/>
    <property type="match status" value="1"/>
</dbReference>
<dbReference type="NCBIfam" id="NF006148">
    <property type="entry name" value="PRK08295.1-5"/>
    <property type="match status" value="1"/>
</dbReference>
<dbReference type="InterPro" id="IPR007627">
    <property type="entry name" value="RNA_pol_sigma70_r2"/>
</dbReference>
<dbReference type="Proteomes" id="UP001314903">
    <property type="component" value="Unassembled WGS sequence"/>
</dbReference>
<dbReference type="SUPFAM" id="SSF46894">
    <property type="entry name" value="C-terminal effector domain of the bipartite response regulators"/>
    <property type="match status" value="1"/>
</dbReference>
<keyword evidence="10" id="KW-1185">Reference proteome</keyword>
<evidence type="ECO:0000313" key="9">
    <source>
        <dbReference type="EMBL" id="MBP2027908.1"/>
    </source>
</evidence>
<feature type="domain" description="RNA polymerase sigma-70" evidence="8">
    <location>
        <begin position="70"/>
        <end position="83"/>
    </location>
</feature>
<dbReference type="InterPro" id="IPR036388">
    <property type="entry name" value="WH-like_DNA-bd_sf"/>
</dbReference>
<dbReference type="InterPro" id="IPR013249">
    <property type="entry name" value="RNA_pol_sigma70_r4_t2"/>
</dbReference>
<dbReference type="NCBIfam" id="NF006147">
    <property type="entry name" value="PRK08295.1-4"/>
    <property type="match status" value="1"/>
</dbReference>
<dbReference type="Gene3D" id="1.20.120.1810">
    <property type="match status" value="1"/>
</dbReference>
<dbReference type="InterPro" id="IPR014218">
    <property type="entry name" value="RNA_pol_sigma-H"/>
</dbReference>
<dbReference type="Gene3D" id="1.10.10.10">
    <property type="entry name" value="Winged helix-like DNA-binding domain superfamily/Winged helix DNA-binding domain"/>
    <property type="match status" value="1"/>
</dbReference>
<dbReference type="NCBIfam" id="TIGR02859">
    <property type="entry name" value="spore_sigH"/>
    <property type="match status" value="1"/>
</dbReference>
<evidence type="ECO:0000259" key="8">
    <source>
        <dbReference type="PROSITE" id="PS00715"/>
    </source>
</evidence>
<dbReference type="InterPro" id="IPR014284">
    <property type="entry name" value="RNA_pol_sigma-70_dom"/>
</dbReference>
<evidence type="ECO:0000256" key="2">
    <source>
        <dbReference type="ARBA" id="ARBA00021245"/>
    </source>
</evidence>
<dbReference type="InterPro" id="IPR016032">
    <property type="entry name" value="Sig_transdc_resp-reg_C-effctor"/>
</dbReference>